<evidence type="ECO:0000313" key="1">
    <source>
        <dbReference type="EMBL" id="CAF4955640.1"/>
    </source>
</evidence>
<proteinExistence type="predicted"/>
<evidence type="ECO:0000313" key="3">
    <source>
        <dbReference type="Proteomes" id="UP000681720"/>
    </source>
</evidence>
<gene>
    <name evidence="1" type="ORF">GIL414_LOCUS54566</name>
    <name evidence="2" type="ORF">GIL414_LOCUS83971</name>
</gene>
<dbReference type="AlphaFoldDB" id="A0A8S3CTU5"/>
<accession>A0A8S3CTU5</accession>
<organism evidence="1 3">
    <name type="scientific">Rotaria magnacalcarata</name>
    <dbReference type="NCBI Taxonomy" id="392030"/>
    <lineage>
        <taxon>Eukaryota</taxon>
        <taxon>Metazoa</taxon>
        <taxon>Spiralia</taxon>
        <taxon>Gnathifera</taxon>
        <taxon>Rotifera</taxon>
        <taxon>Eurotatoria</taxon>
        <taxon>Bdelloidea</taxon>
        <taxon>Philodinida</taxon>
        <taxon>Philodinidae</taxon>
        <taxon>Rotaria</taxon>
    </lineage>
</organism>
<sequence length="52" mass="5648">MTSTHELTKAQIDNLKAATGNSEEAVLGAYAAMKNKYPSGGMAEEQFLEMIR</sequence>
<comment type="caution">
    <text evidence="1">The sequence shown here is derived from an EMBL/GenBank/DDBJ whole genome shotgun (WGS) entry which is preliminary data.</text>
</comment>
<dbReference type="Proteomes" id="UP000681720">
    <property type="component" value="Unassembled WGS sequence"/>
</dbReference>
<dbReference type="EMBL" id="CAJOBJ010364781">
    <property type="protein sequence ID" value="CAF5220362.1"/>
    <property type="molecule type" value="Genomic_DNA"/>
</dbReference>
<dbReference type="EMBL" id="CAJOBJ010191631">
    <property type="protein sequence ID" value="CAF4955640.1"/>
    <property type="molecule type" value="Genomic_DNA"/>
</dbReference>
<reference evidence="1" key="1">
    <citation type="submission" date="2021-02" db="EMBL/GenBank/DDBJ databases">
        <authorList>
            <person name="Nowell W R."/>
        </authorList>
    </citation>
    <scope>NUCLEOTIDE SEQUENCE</scope>
</reference>
<feature type="non-terminal residue" evidence="1">
    <location>
        <position position="1"/>
    </location>
</feature>
<evidence type="ECO:0000313" key="2">
    <source>
        <dbReference type="EMBL" id="CAF5220362.1"/>
    </source>
</evidence>
<protein>
    <submittedName>
        <fullName evidence="1">Uncharacterized protein</fullName>
    </submittedName>
</protein>
<name>A0A8S3CTU5_9BILA</name>